<organism evidence="2 3">
    <name type="scientific">Deinococcus radiopugnans ATCC 19172</name>
    <dbReference type="NCBI Taxonomy" id="585398"/>
    <lineage>
        <taxon>Bacteria</taxon>
        <taxon>Thermotogati</taxon>
        <taxon>Deinococcota</taxon>
        <taxon>Deinococci</taxon>
        <taxon>Deinococcales</taxon>
        <taxon>Deinococcaceae</taxon>
        <taxon>Deinococcus</taxon>
    </lineage>
</organism>
<gene>
    <name evidence="2" type="ORF">HNQ04_000043</name>
</gene>
<sequence length="39" mass="3980">MVASLLACAGEPTSDTAHPNFGNSSQTMGLQPDLRSGAF</sequence>
<feature type="compositionally biased region" description="Polar residues" evidence="1">
    <location>
        <begin position="13"/>
        <end position="29"/>
    </location>
</feature>
<comment type="caution">
    <text evidence="2">The sequence shown here is derived from an EMBL/GenBank/DDBJ whole genome shotgun (WGS) entry which is preliminary data.</text>
</comment>
<dbReference type="EMBL" id="JACHEW010000001">
    <property type="protein sequence ID" value="MBB6014819.1"/>
    <property type="molecule type" value="Genomic_DNA"/>
</dbReference>
<proteinExistence type="predicted"/>
<dbReference type="Proteomes" id="UP000629870">
    <property type="component" value="Unassembled WGS sequence"/>
</dbReference>
<accession>A0ABR6NLA8</accession>
<feature type="region of interest" description="Disordered" evidence="1">
    <location>
        <begin position="1"/>
        <end position="39"/>
    </location>
</feature>
<keyword evidence="3" id="KW-1185">Reference proteome</keyword>
<evidence type="ECO:0000313" key="2">
    <source>
        <dbReference type="EMBL" id="MBB6014819.1"/>
    </source>
</evidence>
<reference evidence="2 3" key="1">
    <citation type="submission" date="2020-08" db="EMBL/GenBank/DDBJ databases">
        <title>Genomic Encyclopedia of Type Strains, Phase IV (KMG-IV): sequencing the most valuable type-strain genomes for metagenomic binning, comparative biology and taxonomic classification.</title>
        <authorList>
            <person name="Goeker M."/>
        </authorList>
    </citation>
    <scope>NUCLEOTIDE SEQUENCE [LARGE SCALE GENOMIC DNA]</scope>
    <source>
        <strain evidence="2 3">DSM 12027</strain>
    </source>
</reference>
<evidence type="ECO:0000313" key="3">
    <source>
        <dbReference type="Proteomes" id="UP000629870"/>
    </source>
</evidence>
<protein>
    <submittedName>
        <fullName evidence="2">Uncharacterized protein</fullName>
    </submittedName>
</protein>
<name>A0ABR6NLA8_9DEIO</name>
<evidence type="ECO:0000256" key="1">
    <source>
        <dbReference type="SAM" id="MobiDB-lite"/>
    </source>
</evidence>